<dbReference type="KEGG" id="apuu:APUU_51533S"/>
<evidence type="ECO:0000313" key="11">
    <source>
        <dbReference type="Proteomes" id="UP000654913"/>
    </source>
</evidence>
<dbReference type="FunFam" id="1.20.1250.20:FF:000013">
    <property type="entry name" value="MFS general substrate transporter"/>
    <property type="match status" value="1"/>
</dbReference>
<dbReference type="InterPro" id="IPR011701">
    <property type="entry name" value="MFS"/>
</dbReference>
<feature type="transmembrane region" description="Helical" evidence="8">
    <location>
        <begin position="381"/>
        <end position="401"/>
    </location>
</feature>
<feature type="compositionally biased region" description="Polar residues" evidence="7">
    <location>
        <begin position="1"/>
        <end position="11"/>
    </location>
</feature>
<dbReference type="GO" id="GO:0016020">
    <property type="term" value="C:membrane"/>
    <property type="evidence" value="ECO:0007669"/>
    <property type="project" value="UniProtKB-SubCell"/>
</dbReference>
<dbReference type="InterPro" id="IPR020846">
    <property type="entry name" value="MFS_dom"/>
</dbReference>
<feature type="transmembrane region" description="Helical" evidence="8">
    <location>
        <begin position="217"/>
        <end position="240"/>
    </location>
</feature>
<keyword evidence="6 8" id="KW-0472">Membrane</keyword>
<feature type="transmembrane region" description="Helical" evidence="8">
    <location>
        <begin position="354"/>
        <end position="375"/>
    </location>
</feature>
<evidence type="ECO:0000256" key="5">
    <source>
        <dbReference type="ARBA" id="ARBA00022989"/>
    </source>
</evidence>
<evidence type="ECO:0000256" key="8">
    <source>
        <dbReference type="SAM" id="Phobius"/>
    </source>
</evidence>
<dbReference type="Proteomes" id="UP000654913">
    <property type="component" value="Chromosome 5"/>
</dbReference>
<dbReference type="AlphaFoldDB" id="A0A7R7XT00"/>
<comment type="subcellular location">
    <subcellularLocation>
        <location evidence="1">Membrane</location>
        <topology evidence="1">Multi-pass membrane protein</topology>
    </subcellularLocation>
</comment>
<evidence type="ECO:0000256" key="4">
    <source>
        <dbReference type="ARBA" id="ARBA00022692"/>
    </source>
</evidence>
<keyword evidence="11" id="KW-1185">Reference proteome</keyword>
<dbReference type="RefSeq" id="XP_041559016.1">
    <property type="nucleotide sequence ID" value="XM_041706652.1"/>
</dbReference>
<dbReference type="Gene3D" id="1.20.1250.20">
    <property type="entry name" value="MFS general substrate transporter like domains"/>
    <property type="match status" value="2"/>
</dbReference>
<keyword evidence="4 8" id="KW-0812">Transmembrane</keyword>
<keyword evidence="3" id="KW-0813">Transport</keyword>
<evidence type="ECO:0000259" key="9">
    <source>
        <dbReference type="PROSITE" id="PS50850"/>
    </source>
</evidence>
<feature type="transmembrane region" description="Helical" evidence="8">
    <location>
        <begin position="413"/>
        <end position="434"/>
    </location>
</feature>
<dbReference type="OrthoDB" id="3639251at2759"/>
<feature type="transmembrane region" description="Helical" evidence="8">
    <location>
        <begin position="53"/>
        <end position="71"/>
    </location>
</feature>
<feature type="transmembrane region" description="Helical" evidence="8">
    <location>
        <begin position="326"/>
        <end position="347"/>
    </location>
</feature>
<feature type="domain" description="Major facilitator superfamily (MFS) profile" evidence="9">
    <location>
        <begin position="57"/>
        <end position="468"/>
    </location>
</feature>
<evidence type="ECO:0000256" key="6">
    <source>
        <dbReference type="ARBA" id="ARBA00023136"/>
    </source>
</evidence>
<gene>
    <name evidence="10" type="ORF">APUU_51533S</name>
</gene>
<feature type="transmembrane region" description="Helical" evidence="8">
    <location>
        <begin position="121"/>
        <end position="142"/>
    </location>
</feature>
<dbReference type="GO" id="GO:0022857">
    <property type="term" value="F:transmembrane transporter activity"/>
    <property type="evidence" value="ECO:0007669"/>
    <property type="project" value="InterPro"/>
</dbReference>
<dbReference type="InterPro" id="IPR036259">
    <property type="entry name" value="MFS_trans_sf"/>
</dbReference>
<reference evidence="10" key="2">
    <citation type="submission" date="2021-02" db="EMBL/GenBank/DDBJ databases">
        <title>Aspergillus puulaauensis MK2 genome sequence.</title>
        <authorList>
            <person name="Futagami T."/>
            <person name="Mori K."/>
            <person name="Kadooka C."/>
            <person name="Tanaka T."/>
        </authorList>
    </citation>
    <scope>NUCLEOTIDE SEQUENCE</scope>
    <source>
        <strain evidence="10">MK2</strain>
    </source>
</reference>
<feature type="transmembrane region" description="Helical" evidence="8">
    <location>
        <begin position="91"/>
        <end position="109"/>
    </location>
</feature>
<keyword evidence="5 8" id="KW-1133">Transmembrane helix</keyword>
<evidence type="ECO:0000256" key="1">
    <source>
        <dbReference type="ARBA" id="ARBA00004141"/>
    </source>
</evidence>
<feature type="transmembrane region" description="Helical" evidence="8">
    <location>
        <begin position="154"/>
        <end position="175"/>
    </location>
</feature>
<feature type="region of interest" description="Disordered" evidence="7">
    <location>
        <begin position="1"/>
        <end position="23"/>
    </location>
</feature>
<evidence type="ECO:0000313" key="10">
    <source>
        <dbReference type="EMBL" id="BCS26822.1"/>
    </source>
</evidence>
<dbReference type="GeneID" id="64976827"/>
<dbReference type="SUPFAM" id="SSF103473">
    <property type="entry name" value="MFS general substrate transporter"/>
    <property type="match status" value="1"/>
</dbReference>
<accession>A0A7R7XT00</accession>
<organism evidence="10 11">
    <name type="scientific">Aspergillus puulaauensis</name>
    <dbReference type="NCBI Taxonomy" id="1220207"/>
    <lineage>
        <taxon>Eukaryota</taxon>
        <taxon>Fungi</taxon>
        <taxon>Dikarya</taxon>
        <taxon>Ascomycota</taxon>
        <taxon>Pezizomycotina</taxon>
        <taxon>Eurotiomycetes</taxon>
        <taxon>Eurotiomycetidae</taxon>
        <taxon>Eurotiales</taxon>
        <taxon>Aspergillaceae</taxon>
        <taxon>Aspergillus</taxon>
    </lineage>
</organism>
<evidence type="ECO:0000256" key="7">
    <source>
        <dbReference type="SAM" id="MobiDB-lite"/>
    </source>
</evidence>
<dbReference type="EMBL" id="AP024447">
    <property type="protein sequence ID" value="BCS26822.1"/>
    <property type="molecule type" value="Genomic_DNA"/>
</dbReference>
<name>A0A7R7XT00_9EURO</name>
<evidence type="ECO:0000256" key="2">
    <source>
        <dbReference type="ARBA" id="ARBA00008335"/>
    </source>
</evidence>
<feature type="transmembrane region" description="Helical" evidence="8">
    <location>
        <begin position="446"/>
        <end position="467"/>
    </location>
</feature>
<feature type="transmembrane region" description="Helical" evidence="8">
    <location>
        <begin position="289"/>
        <end position="314"/>
    </location>
</feature>
<proteinExistence type="inferred from homology"/>
<dbReference type="PANTHER" id="PTHR43791:SF3">
    <property type="entry name" value="MAJOR FACILITATOR SUPERFAMILY (MFS) PROFILE DOMAIN-CONTAINING PROTEIN"/>
    <property type="match status" value="1"/>
</dbReference>
<reference evidence="10" key="1">
    <citation type="submission" date="2021-01" db="EMBL/GenBank/DDBJ databases">
        <authorList>
            <consortium name="Aspergillus puulaauensis MK2 genome sequencing consortium"/>
            <person name="Kazuki M."/>
            <person name="Futagami T."/>
        </authorList>
    </citation>
    <scope>NUCLEOTIDE SEQUENCE</scope>
    <source>
        <strain evidence="10">MK2</strain>
    </source>
</reference>
<dbReference type="Pfam" id="PF07690">
    <property type="entry name" value="MFS_1"/>
    <property type="match status" value="1"/>
</dbReference>
<comment type="similarity">
    <text evidence="2">Belongs to the major facilitator superfamily.</text>
</comment>
<sequence>MNSDAPNSTQGEHGVPPDDCSEGLGDNVEKNVSTIEAASEIDPVLIRKITRKIDVRLVPILGLLHALSLIDRGNLGGARIAGIDEATGLDVGSRASTVILVFYVGYVVMEIPSNIMIKKLGAANWMAFLAFCWGVTCIGMGFSKNWQTLAGCRVLVGVLEAGIYPGAVYLCGCWFPRYQVQLRIAIFAMIGMFLSGFGNILAYGLTQIASNPERDGWKWIYIVEGCITLAVALLVFFALVDFPESQRNKFLTPAEKAVVHAGLTADRGQYFEEKVTWKVIFSTFADWRVWAIASSHFSSCTSNYSYTFFLPIILRDSMGFSLEASFLLTAPPAFISAIIAICTSFIADRLKCRGLFVIGTSLFAIVGLAMVGWGGSPGPRYTGVFLGQIGGNALAASSLAWMTNNMRTDAKRAVATGIQVMLGGVGGVYSALVFRQQDAPDYLPGIIATMASIALPLIITLVMIPLLRRANRQADMGHRIIEGSAEFRYTL</sequence>
<feature type="transmembrane region" description="Helical" evidence="8">
    <location>
        <begin position="182"/>
        <end position="205"/>
    </location>
</feature>
<dbReference type="FunFam" id="1.20.1250.20:FF:000018">
    <property type="entry name" value="MFS transporter permease"/>
    <property type="match status" value="1"/>
</dbReference>
<dbReference type="PANTHER" id="PTHR43791">
    <property type="entry name" value="PERMEASE-RELATED"/>
    <property type="match status" value="1"/>
</dbReference>
<evidence type="ECO:0000256" key="3">
    <source>
        <dbReference type="ARBA" id="ARBA00022448"/>
    </source>
</evidence>
<dbReference type="PROSITE" id="PS50850">
    <property type="entry name" value="MFS"/>
    <property type="match status" value="1"/>
</dbReference>
<protein>
    <recommendedName>
        <fullName evidence="9">Major facilitator superfamily (MFS) profile domain-containing protein</fullName>
    </recommendedName>
</protein>